<feature type="region of interest" description="Disordered" evidence="1">
    <location>
        <begin position="243"/>
        <end position="276"/>
    </location>
</feature>
<name>A0AAD7X5U6_9APHY</name>
<sequence>MSFANLNKRLHKGASVLAGLKTCGSDLSRWPTRGRPKDLDHFIGKDGTREWFKKPKVLRKYVVSDHRPVLLEARATVGQPTPQEKRFVYDTKQIKRHKRELVNENRWKVIADMVEDPDPRWAEHPELVVDYAVTAFGKTFDDICRKYDIKREVSDSELRNRLPKHLKLRLTRLHDLEKEFERAALKHPEQVEQLRTKYMRARLSYRKAKAKWQLREEQKRYNAIASDISAFDYKSAWSKVRSESNSLNPAGTNEPMKPNQPLRDKNGDLKTGPDGIRQVMSDHYKDLLQDVPAEDWNDEAYWRRRVNIQPHWERGELEGLNDPLRWEEILLAIRSMNGGTSPGIDGTHIDVFKSLLHEECMEEVKRQNQTFVRRDNIQIHLPAEKLPSQPLTPLGKAVYYLLTETWELGDIARDWRVNVIVSLYKKDDPEDPNNYRGVTLISVMQKILTGVMLDRLSKAVERKNILTRAQAGFRKGEEAIAQVVTLAEIVRRRYLANETTVGVFVDFKKAYDKVPHALLWVYLHQSGVKGHFLEMLRKLYHRTEVSVRAGGGVSEPFDLKRGLRQGCLLSPILFDIFINMMLIDIGEHVVRWNRDLFTEGVKVNGRNPYVRGGIFPVQIQGLKYADDVISLMDSVEYAVAWCQSAARWAGMDAQQRALYERTRFTVHEVNGHPAGEFPKVSQYKYLGVEVDENLPFASESKKCDPKDRTEFKYAKKLAQKGRNALFAARPVLKSENCLPAIKADIIRNFVASRMLYGAELLGLNLELVSHESPAFRVRKLSVTN</sequence>
<comment type="caution">
    <text evidence="3">The sequence shown here is derived from an EMBL/GenBank/DDBJ whole genome shotgun (WGS) entry which is preliminary data.</text>
</comment>
<dbReference type="PANTHER" id="PTHR19446">
    <property type="entry name" value="REVERSE TRANSCRIPTASES"/>
    <property type="match status" value="1"/>
</dbReference>
<protein>
    <recommendedName>
        <fullName evidence="2">Reverse transcriptase domain-containing protein</fullName>
    </recommendedName>
</protein>
<dbReference type="Proteomes" id="UP001215151">
    <property type="component" value="Unassembled WGS sequence"/>
</dbReference>
<proteinExistence type="predicted"/>
<feature type="domain" description="Reverse transcriptase" evidence="2">
    <location>
        <begin position="404"/>
        <end position="690"/>
    </location>
</feature>
<dbReference type="InterPro" id="IPR000477">
    <property type="entry name" value="RT_dom"/>
</dbReference>
<evidence type="ECO:0000313" key="3">
    <source>
        <dbReference type="EMBL" id="KAJ8453525.1"/>
    </source>
</evidence>
<dbReference type="Pfam" id="PF00078">
    <property type="entry name" value="RVT_1"/>
    <property type="match status" value="1"/>
</dbReference>
<evidence type="ECO:0000259" key="2">
    <source>
        <dbReference type="PROSITE" id="PS50878"/>
    </source>
</evidence>
<evidence type="ECO:0000256" key="1">
    <source>
        <dbReference type="SAM" id="MobiDB-lite"/>
    </source>
</evidence>
<accession>A0AAD7X5U6</accession>
<dbReference type="EMBL" id="JAPEVG010001278">
    <property type="protein sequence ID" value="KAJ8453525.1"/>
    <property type="molecule type" value="Genomic_DNA"/>
</dbReference>
<keyword evidence="4" id="KW-1185">Reference proteome</keyword>
<dbReference type="PROSITE" id="PS50878">
    <property type="entry name" value="RT_POL"/>
    <property type="match status" value="1"/>
</dbReference>
<dbReference type="AlphaFoldDB" id="A0AAD7X5U6"/>
<reference evidence="3" key="1">
    <citation type="submission" date="2022-11" db="EMBL/GenBank/DDBJ databases">
        <title>Genome Sequence of Cubamyces cubensis.</title>
        <authorList>
            <person name="Buettner E."/>
        </authorList>
    </citation>
    <scope>NUCLEOTIDE SEQUENCE</scope>
    <source>
        <strain evidence="3">MPL-01</strain>
    </source>
</reference>
<evidence type="ECO:0000313" key="4">
    <source>
        <dbReference type="Proteomes" id="UP001215151"/>
    </source>
</evidence>
<dbReference type="InterPro" id="IPR043502">
    <property type="entry name" value="DNA/RNA_pol_sf"/>
</dbReference>
<organism evidence="3 4">
    <name type="scientific">Trametes cubensis</name>
    <dbReference type="NCBI Taxonomy" id="1111947"/>
    <lineage>
        <taxon>Eukaryota</taxon>
        <taxon>Fungi</taxon>
        <taxon>Dikarya</taxon>
        <taxon>Basidiomycota</taxon>
        <taxon>Agaricomycotina</taxon>
        <taxon>Agaricomycetes</taxon>
        <taxon>Polyporales</taxon>
        <taxon>Polyporaceae</taxon>
        <taxon>Trametes</taxon>
    </lineage>
</organism>
<dbReference type="SUPFAM" id="SSF56672">
    <property type="entry name" value="DNA/RNA polymerases"/>
    <property type="match status" value="1"/>
</dbReference>
<dbReference type="CDD" id="cd01650">
    <property type="entry name" value="RT_nLTR_like"/>
    <property type="match status" value="1"/>
</dbReference>
<gene>
    <name evidence="3" type="ORF">ONZ51_g13546</name>
</gene>